<reference evidence="1 2" key="1">
    <citation type="journal article" date="2019" name="G3 (Bethesda)">
        <title>Sequencing of a Wild Apple (Malus baccata) Genome Unravels the Differences Between Cultivated and Wild Apple Species Regarding Disease Resistance and Cold Tolerance.</title>
        <authorList>
            <person name="Chen X."/>
        </authorList>
    </citation>
    <scope>NUCLEOTIDE SEQUENCE [LARGE SCALE GENOMIC DNA]</scope>
    <source>
        <strain evidence="2">cv. Shandingzi</strain>
        <tissue evidence="1">Leaves</tissue>
    </source>
</reference>
<gene>
    <name evidence="1" type="ORF">C1H46_028635</name>
</gene>
<name>A0A540LHJ2_MALBA</name>
<sequence length="56" mass="6260">MEKMMGQEARLMEYAIIAAAMEEEDDESTVEELGFAADVEEDSVAELECTNVEEAR</sequence>
<keyword evidence="2" id="KW-1185">Reference proteome</keyword>
<dbReference type="AlphaFoldDB" id="A0A540LHJ2"/>
<protein>
    <submittedName>
        <fullName evidence="1">Uncharacterized protein</fullName>
    </submittedName>
</protein>
<evidence type="ECO:0000313" key="2">
    <source>
        <dbReference type="Proteomes" id="UP000315295"/>
    </source>
</evidence>
<dbReference type="Proteomes" id="UP000315295">
    <property type="component" value="Unassembled WGS sequence"/>
</dbReference>
<evidence type="ECO:0000313" key="1">
    <source>
        <dbReference type="EMBL" id="TQD85819.1"/>
    </source>
</evidence>
<accession>A0A540LHJ2</accession>
<dbReference type="EMBL" id="VIEB01000586">
    <property type="protein sequence ID" value="TQD85819.1"/>
    <property type="molecule type" value="Genomic_DNA"/>
</dbReference>
<comment type="caution">
    <text evidence="1">The sequence shown here is derived from an EMBL/GenBank/DDBJ whole genome shotgun (WGS) entry which is preliminary data.</text>
</comment>
<organism evidence="1 2">
    <name type="scientific">Malus baccata</name>
    <name type="common">Siberian crab apple</name>
    <name type="synonym">Pyrus baccata</name>
    <dbReference type="NCBI Taxonomy" id="106549"/>
    <lineage>
        <taxon>Eukaryota</taxon>
        <taxon>Viridiplantae</taxon>
        <taxon>Streptophyta</taxon>
        <taxon>Embryophyta</taxon>
        <taxon>Tracheophyta</taxon>
        <taxon>Spermatophyta</taxon>
        <taxon>Magnoliopsida</taxon>
        <taxon>eudicotyledons</taxon>
        <taxon>Gunneridae</taxon>
        <taxon>Pentapetalae</taxon>
        <taxon>rosids</taxon>
        <taxon>fabids</taxon>
        <taxon>Rosales</taxon>
        <taxon>Rosaceae</taxon>
        <taxon>Amygdaloideae</taxon>
        <taxon>Maleae</taxon>
        <taxon>Malus</taxon>
    </lineage>
</organism>
<proteinExistence type="predicted"/>